<dbReference type="EMBL" id="JASPKZ010003856">
    <property type="protein sequence ID" value="KAJ9591807.1"/>
    <property type="molecule type" value="Genomic_DNA"/>
</dbReference>
<dbReference type="Proteomes" id="UP001233999">
    <property type="component" value="Unassembled WGS sequence"/>
</dbReference>
<keyword evidence="1" id="KW-0812">Transmembrane</keyword>
<keyword evidence="1" id="KW-1133">Transmembrane helix</keyword>
<feature type="transmembrane region" description="Helical" evidence="1">
    <location>
        <begin position="6"/>
        <end position="29"/>
    </location>
</feature>
<reference evidence="2" key="2">
    <citation type="submission" date="2023-05" db="EMBL/GenBank/DDBJ databases">
        <authorList>
            <person name="Fouks B."/>
        </authorList>
    </citation>
    <scope>NUCLEOTIDE SEQUENCE</scope>
    <source>
        <strain evidence="2">Stay&amp;Tobe</strain>
        <tissue evidence="2">Testes</tissue>
    </source>
</reference>
<keyword evidence="1" id="KW-0472">Membrane</keyword>
<dbReference type="AlphaFoldDB" id="A0AAD8EJH0"/>
<proteinExistence type="predicted"/>
<keyword evidence="3" id="KW-1185">Reference proteome</keyword>
<sequence length="82" mass="9576">FIMNLLLIIRINNCVLLRCILLVFTTYLIKASLGYNTPAQRLNEVFFLIKVTDFFTSLERLKYLIHTLRLCTVHTQSIVVNT</sequence>
<evidence type="ECO:0000313" key="3">
    <source>
        <dbReference type="Proteomes" id="UP001233999"/>
    </source>
</evidence>
<protein>
    <submittedName>
        <fullName evidence="2">Uncharacterized protein</fullName>
    </submittedName>
</protein>
<evidence type="ECO:0000256" key="1">
    <source>
        <dbReference type="SAM" id="Phobius"/>
    </source>
</evidence>
<name>A0AAD8EJH0_DIPPU</name>
<comment type="caution">
    <text evidence="2">The sequence shown here is derived from an EMBL/GenBank/DDBJ whole genome shotgun (WGS) entry which is preliminary data.</text>
</comment>
<feature type="non-terminal residue" evidence="2">
    <location>
        <position position="82"/>
    </location>
</feature>
<gene>
    <name evidence="2" type="ORF">L9F63_001624</name>
</gene>
<accession>A0AAD8EJH0</accession>
<organism evidence="2 3">
    <name type="scientific">Diploptera punctata</name>
    <name type="common">Pacific beetle cockroach</name>
    <dbReference type="NCBI Taxonomy" id="6984"/>
    <lineage>
        <taxon>Eukaryota</taxon>
        <taxon>Metazoa</taxon>
        <taxon>Ecdysozoa</taxon>
        <taxon>Arthropoda</taxon>
        <taxon>Hexapoda</taxon>
        <taxon>Insecta</taxon>
        <taxon>Pterygota</taxon>
        <taxon>Neoptera</taxon>
        <taxon>Polyneoptera</taxon>
        <taxon>Dictyoptera</taxon>
        <taxon>Blattodea</taxon>
        <taxon>Blaberoidea</taxon>
        <taxon>Blaberidae</taxon>
        <taxon>Diplopterinae</taxon>
        <taxon>Diploptera</taxon>
    </lineage>
</organism>
<feature type="non-terminal residue" evidence="2">
    <location>
        <position position="1"/>
    </location>
</feature>
<reference evidence="2" key="1">
    <citation type="journal article" date="2023" name="IScience">
        <title>Live-bearing cockroach genome reveals convergent evolutionary mechanisms linked to viviparity in insects and beyond.</title>
        <authorList>
            <person name="Fouks B."/>
            <person name="Harrison M.C."/>
            <person name="Mikhailova A.A."/>
            <person name="Marchal E."/>
            <person name="English S."/>
            <person name="Carruthers M."/>
            <person name="Jennings E.C."/>
            <person name="Chiamaka E.L."/>
            <person name="Frigard R.A."/>
            <person name="Pippel M."/>
            <person name="Attardo G.M."/>
            <person name="Benoit J.B."/>
            <person name="Bornberg-Bauer E."/>
            <person name="Tobe S.S."/>
        </authorList>
    </citation>
    <scope>NUCLEOTIDE SEQUENCE</scope>
    <source>
        <strain evidence="2">Stay&amp;Tobe</strain>
    </source>
</reference>
<evidence type="ECO:0000313" key="2">
    <source>
        <dbReference type="EMBL" id="KAJ9591807.1"/>
    </source>
</evidence>